<dbReference type="PANTHER" id="PTHR42983">
    <property type="entry name" value="DINITROGENASE IRON-MOLYBDENUM COFACTOR PROTEIN-RELATED"/>
    <property type="match status" value="1"/>
</dbReference>
<dbReference type="Proteomes" id="UP000643810">
    <property type="component" value="Unassembled WGS sequence"/>
</dbReference>
<dbReference type="SUPFAM" id="SSF53146">
    <property type="entry name" value="Nitrogenase accessory factor-like"/>
    <property type="match status" value="1"/>
</dbReference>
<evidence type="ECO:0000259" key="1">
    <source>
        <dbReference type="Pfam" id="PF02579"/>
    </source>
</evidence>
<accession>A0ABR7GCM6</accession>
<dbReference type="PANTHER" id="PTHR42983:SF1">
    <property type="entry name" value="IRON-MOLYBDENUM PROTEIN"/>
    <property type="match status" value="1"/>
</dbReference>
<organism evidence="2 3">
    <name type="scientific">Roseburia lenta</name>
    <dbReference type="NCBI Taxonomy" id="2763061"/>
    <lineage>
        <taxon>Bacteria</taxon>
        <taxon>Bacillati</taxon>
        <taxon>Bacillota</taxon>
        <taxon>Clostridia</taxon>
        <taxon>Lachnospirales</taxon>
        <taxon>Lachnospiraceae</taxon>
        <taxon>Roseburia</taxon>
    </lineage>
</organism>
<dbReference type="InterPro" id="IPR036105">
    <property type="entry name" value="DiNase_FeMo-co_biosyn_sf"/>
</dbReference>
<name>A0ABR7GCM6_9FIRM</name>
<evidence type="ECO:0000313" key="3">
    <source>
        <dbReference type="Proteomes" id="UP000643810"/>
    </source>
</evidence>
<evidence type="ECO:0000313" key="2">
    <source>
        <dbReference type="EMBL" id="MBC5685192.1"/>
    </source>
</evidence>
<keyword evidence="3" id="KW-1185">Reference proteome</keyword>
<comment type="caution">
    <text evidence="2">The sequence shown here is derived from an EMBL/GenBank/DDBJ whole genome shotgun (WGS) entry which is preliminary data.</text>
</comment>
<reference evidence="2 3" key="1">
    <citation type="submission" date="2020-08" db="EMBL/GenBank/DDBJ databases">
        <title>Genome public.</title>
        <authorList>
            <person name="Liu C."/>
            <person name="Sun Q."/>
        </authorList>
    </citation>
    <scope>NUCLEOTIDE SEQUENCE [LARGE SCALE GENOMIC DNA]</scope>
    <source>
        <strain evidence="2 3">NSJ-9</strain>
    </source>
</reference>
<dbReference type="Gene3D" id="3.30.420.130">
    <property type="entry name" value="Dinitrogenase iron-molybdenum cofactor biosynthesis domain"/>
    <property type="match status" value="1"/>
</dbReference>
<protein>
    <recommendedName>
        <fullName evidence="1">Dinitrogenase iron-molybdenum cofactor biosynthesis domain-containing protein</fullName>
    </recommendedName>
</protein>
<sequence length="135" mass="13937">MVVAITYDKETGNVGQHFGHADFFKLYEIENGRIMDSAVVAPFGQGHEAVASTMDDYSVSLVICQNIGDGAMQALSAYGIAVCPNVEGLADDAIEAFMQGSLLIENAPNCDCDHGAGSCCGGESSCGSTCGGCCH</sequence>
<dbReference type="Pfam" id="PF02579">
    <property type="entry name" value="Nitro_FeMo-Co"/>
    <property type="match status" value="1"/>
</dbReference>
<feature type="domain" description="Dinitrogenase iron-molybdenum cofactor biosynthesis" evidence="1">
    <location>
        <begin position="12"/>
        <end position="98"/>
    </location>
</feature>
<proteinExistence type="predicted"/>
<gene>
    <name evidence="2" type="ORF">H8R94_00955</name>
</gene>
<dbReference type="InterPro" id="IPR003731">
    <property type="entry name" value="Di-Nase_FeMo-co_biosynth"/>
</dbReference>
<dbReference type="EMBL" id="JACOPG010000001">
    <property type="protein sequence ID" value="MBC5685192.1"/>
    <property type="molecule type" value="Genomic_DNA"/>
</dbReference>
<dbReference type="RefSeq" id="WP_118281168.1">
    <property type="nucleotide sequence ID" value="NZ_JACOPG010000001.1"/>
</dbReference>